<dbReference type="CDD" id="cd02947">
    <property type="entry name" value="TRX_family"/>
    <property type="match status" value="1"/>
</dbReference>
<dbReference type="PRINTS" id="PR00421">
    <property type="entry name" value="THIOREDOXIN"/>
</dbReference>
<sequence length="151" mass="16743">MKDLLFQPTDGKAVLVDVCSTWCGPCKLIEPYIAEAAKKYSEHLSVIKYDVECKNTKSLKVEMLLQGVLVRGLPTLLLYNNGVPVATHSGAITEQDLYGWLDNNLATISETKSGNNNMEVSKKEVEERDAVNEVPTSGKRGFVSFVDRYTL</sequence>
<dbReference type="SUPFAM" id="SSF52833">
    <property type="entry name" value="Thioredoxin-like"/>
    <property type="match status" value="1"/>
</dbReference>
<dbReference type="AlphaFoldDB" id="A0ABD3MRI7"/>
<comment type="caution">
    <text evidence="2">The sequence shown here is derived from an EMBL/GenBank/DDBJ whole genome shotgun (WGS) entry which is preliminary data.</text>
</comment>
<dbReference type="InterPro" id="IPR013766">
    <property type="entry name" value="Thioredoxin_domain"/>
</dbReference>
<dbReference type="PROSITE" id="PS51352">
    <property type="entry name" value="THIOREDOXIN_2"/>
    <property type="match status" value="1"/>
</dbReference>
<gene>
    <name evidence="2" type="ORF">ACHAWU_005679</name>
</gene>
<keyword evidence="3" id="KW-1185">Reference proteome</keyword>
<dbReference type="Pfam" id="PF00085">
    <property type="entry name" value="Thioredoxin"/>
    <property type="match status" value="1"/>
</dbReference>
<feature type="domain" description="Thioredoxin" evidence="1">
    <location>
        <begin position="1"/>
        <end position="106"/>
    </location>
</feature>
<organism evidence="2 3">
    <name type="scientific">Discostella pseudostelligera</name>
    <dbReference type="NCBI Taxonomy" id="259834"/>
    <lineage>
        <taxon>Eukaryota</taxon>
        <taxon>Sar</taxon>
        <taxon>Stramenopiles</taxon>
        <taxon>Ochrophyta</taxon>
        <taxon>Bacillariophyta</taxon>
        <taxon>Coscinodiscophyceae</taxon>
        <taxon>Thalassiosirophycidae</taxon>
        <taxon>Stephanodiscales</taxon>
        <taxon>Stephanodiscaceae</taxon>
        <taxon>Discostella</taxon>
    </lineage>
</organism>
<dbReference type="EMBL" id="JALLBG020000087">
    <property type="protein sequence ID" value="KAL3766287.1"/>
    <property type="molecule type" value="Genomic_DNA"/>
</dbReference>
<reference evidence="2 3" key="1">
    <citation type="submission" date="2024-10" db="EMBL/GenBank/DDBJ databases">
        <title>Updated reference genomes for cyclostephanoid diatoms.</title>
        <authorList>
            <person name="Roberts W.R."/>
            <person name="Alverson A.J."/>
        </authorList>
    </citation>
    <scope>NUCLEOTIDE SEQUENCE [LARGE SCALE GENOMIC DNA]</scope>
    <source>
        <strain evidence="2 3">AJA232-27</strain>
    </source>
</reference>
<evidence type="ECO:0000313" key="3">
    <source>
        <dbReference type="Proteomes" id="UP001530293"/>
    </source>
</evidence>
<proteinExistence type="predicted"/>
<evidence type="ECO:0000259" key="1">
    <source>
        <dbReference type="PROSITE" id="PS51352"/>
    </source>
</evidence>
<dbReference type="Gene3D" id="3.40.30.10">
    <property type="entry name" value="Glutaredoxin"/>
    <property type="match status" value="1"/>
</dbReference>
<dbReference type="Proteomes" id="UP001530293">
    <property type="component" value="Unassembled WGS sequence"/>
</dbReference>
<dbReference type="PANTHER" id="PTHR45663:SF11">
    <property type="entry name" value="GEO12009P1"/>
    <property type="match status" value="1"/>
</dbReference>
<protein>
    <recommendedName>
        <fullName evidence="1">Thioredoxin domain-containing protein</fullName>
    </recommendedName>
</protein>
<name>A0ABD3MRI7_9STRA</name>
<dbReference type="InterPro" id="IPR036249">
    <property type="entry name" value="Thioredoxin-like_sf"/>
</dbReference>
<accession>A0ABD3MRI7</accession>
<evidence type="ECO:0000313" key="2">
    <source>
        <dbReference type="EMBL" id="KAL3766287.1"/>
    </source>
</evidence>
<dbReference type="PANTHER" id="PTHR45663">
    <property type="entry name" value="GEO12009P1"/>
    <property type="match status" value="1"/>
</dbReference>